<proteinExistence type="predicted"/>
<feature type="transmembrane region" description="Helical" evidence="5">
    <location>
        <begin position="208"/>
        <end position="227"/>
    </location>
</feature>
<dbReference type="GO" id="GO:0016020">
    <property type="term" value="C:membrane"/>
    <property type="evidence" value="ECO:0007669"/>
    <property type="project" value="UniProtKB-SubCell"/>
</dbReference>
<evidence type="ECO:0000256" key="1">
    <source>
        <dbReference type="ARBA" id="ARBA00004141"/>
    </source>
</evidence>
<feature type="non-terminal residue" evidence="6">
    <location>
        <position position="1"/>
    </location>
</feature>
<reference evidence="6" key="1">
    <citation type="journal article" date="2014" name="Front. Microbiol.">
        <title>High frequency of phylogenetically diverse reductive dehalogenase-homologous genes in deep subseafloor sedimentary metagenomes.</title>
        <authorList>
            <person name="Kawai M."/>
            <person name="Futagami T."/>
            <person name="Toyoda A."/>
            <person name="Takaki Y."/>
            <person name="Nishi S."/>
            <person name="Hori S."/>
            <person name="Arai W."/>
            <person name="Tsubouchi T."/>
            <person name="Morono Y."/>
            <person name="Uchiyama I."/>
            <person name="Ito T."/>
            <person name="Fujiyama A."/>
            <person name="Inagaki F."/>
            <person name="Takami H."/>
        </authorList>
    </citation>
    <scope>NUCLEOTIDE SEQUENCE</scope>
    <source>
        <strain evidence="6">Expedition CK06-06</strain>
    </source>
</reference>
<gene>
    <name evidence="6" type="ORF">S01H1_76589</name>
</gene>
<feature type="transmembrane region" description="Helical" evidence="5">
    <location>
        <begin position="102"/>
        <end position="124"/>
    </location>
</feature>
<keyword evidence="4 5" id="KW-0472">Membrane</keyword>
<feature type="transmembrane region" description="Helical" evidence="5">
    <location>
        <begin position="38"/>
        <end position="59"/>
    </location>
</feature>
<dbReference type="InterPro" id="IPR009834">
    <property type="entry name" value="Ureide_permease"/>
</dbReference>
<dbReference type="InterPro" id="IPR010651">
    <property type="entry name" value="Sugar_transport"/>
</dbReference>
<protein>
    <submittedName>
        <fullName evidence="6">Uncharacterized protein</fullName>
    </submittedName>
</protein>
<sequence length="234" mass="24043">LIAAISITGMAVAFPVCIGLALVIGVGLSWWIEPAVPGAALAAGAMLILASMVMDGAAYRAMSSSTVVSKRGLVIAVVGGIFMGAFPPCLQKALVGPTALDSYAAALVLAVGILACVVCTNYFLMRWPIAGGPAVTFSQYVRTSARFHVLGLASGVIWATGTVCNFIAAGKVGMAVGYAFGAGGTLVAALWGVFVWKEFRGAPLRAYVYLLAMFVLFIAGIVVIAYAKYSMMGA</sequence>
<accession>X0Y8T6</accession>
<keyword evidence="3 5" id="KW-1133">Transmembrane helix</keyword>
<feature type="transmembrane region" description="Helical" evidence="5">
    <location>
        <begin position="145"/>
        <end position="169"/>
    </location>
</feature>
<evidence type="ECO:0000256" key="5">
    <source>
        <dbReference type="SAM" id="Phobius"/>
    </source>
</evidence>
<comment type="caution">
    <text evidence="6">The sequence shown here is derived from an EMBL/GenBank/DDBJ whole genome shotgun (WGS) entry which is preliminary data.</text>
</comment>
<keyword evidence="2 5" id="KW-0812">Transmembrane</keyword>
<feature type="transmembrane region" description="Helical" evidence="5">
    <location>
        <begin position="12"/>
        <end position="32"/>
    </location>
</feature>
<name>X0Y8T6_9ZZZZ</name>
<evidence type="ECO:0000256" key="4">
    <source>
        <dbReference type="ARBA" id="ARBA00023136"/>
    </source>
</evidence>
<feature type="transmembrane region" description="Helical" evidence="5">
    <location>
        <begin position="71"/>
        <end position="90"/>
    </location>
</feature>
<dbReference type="GO" id="GO:0015144">
    <property type="term" value="F:carbohydrate transmembrane transporter activity"/>
    <property type="evidence" value="ECO:0007669"/>
    <property type="project" value="InterPro"/>
</dbReference>
<dbReference type="AlphaFoldDB" id="X0Y8T6"/>
<comment type="subcellular location">
    <subcellularLocation>
        <location evidence="1">Membrane</location>
        <topology evidence="1">Multi-pass membrane protein</topology>
    </subcellularLocation>
</comment>
<evidence type="ECO:0000256" key="2">
    <source>
        <dbReference type="ARBA" id="ARBA00022692"/>
    </source>
</evidence>
<dbReference type="PANTHER" id="PTHR16119">
    <property type="entry name" value="TRANSMEMBRANE PROTEIN 144"/>
    <property type="match status" value="1"/>
</dbReference>
<feature type="transmembrane region" description="Helical" evidence="5">
    <location>
        <begin position="175"/>
        <end position="196"/>
    </location>
</feature>
<organism evidence="6">
    <name type="scientific">marine sediment metagenome</name>
    <dbReference type="NCBI Taxonomy" id="412755"/>
    <lineage>
        <taxon>unclassified sequences</taxon>
        <taxon>metagenomes</taxon>
        <taxon>ecological metagenomes</taxon>
    </lineage>
</organism>
<dbReference type="Pfam" id="PF07168">
    <property type="entry name" value="Ureide_permease"/>
    <property type="match status" value="1"/>
</dbReference>
<evidence type="ECO:0000313" key="6">
    <source>
        <dbReference type="EMBL" id="GAG45133.1"/>
    </source>
</evidence>
<dbReference type="EMBL" id="BARS01051411">
    <property type="protein sequence ID" value="GAG45133.1"/>
    <property type="molecule type" value="Genomic_DNA"/>
</dbReference>
<dbReference type="PANTHER" id="PTHR16119:SF17">
    <property type="entry name" value="TRANSMEMBRANE PROTEIN 144"/>
    <property type="match status" value="1"/>
</dbReference>
<evidence type="ECO:0000256" key="3">
    <source>
        <dbReference type="ARBA" id="ARBA00022989"/>
    </source>
</evidence>